<proteinExistence type="predicted"/>
<organism evidence="1 2">
    <name type="scientific">Methylorubrum extorquens (strain ATCC 14718 / DSM 1338 / JCM 2805 / NCIMB 9133 / AM1)</name>
    <name type="common">Methylobacterium extorquens</name>
    <dbReference type="NCBI Taxonomy" id="272630"/>
    <lineage>
        <taxon>Bacteria</taxon>
        <taxon>Pseudomonadati</taxon>
        <taxon>Pseudomonadota</taxon>
        <taxon>Alphaproteobacteria</taxon>
        <taxon>Hyphomicrobiales</taxon>
        <taxon>Methylobacteriaceae</taxon>
        <taxon>Methylorubrum</taxon>
    </lineage>
</organism>
<gene>
    <name evidence="1" type="ordered locus">MexAM1_META2p1318</name>
</gene>
<protein>
    <submittedName>
        <fullName evidence="1">Uncharacterized protein</fullName>
    </submittedName>
</protein>
<keyword evidence="2" id="KW-1185">Reference proteome</keyword>
<dbReference type="Proteomes" id="UP000009081">
    <property type="component" value="Plasmid megaplasmid"/>
</dbReference>
<dbReference type="KEGG" id="mea:Mex_2p1318"/>
<evidence type="ECO:0000313" key="2">
    <source>
        <dbReference type="Proteomes" id="UP000009081"/>
    </source>
</evidence>
<reference evidence="1 2" key="1">
    <citation type="journal article" date="2009" name="PLoS ONE">
        <title>Methylobacterium genome sequences: a reference blueprint to investigate microbial metabolism of C1 compounds from natural and industrial sources.</title>
        <authorList>
            <person name="Vuilleumier S."/>
            <person name="Chistoserdova L."/>
            <person name="Lee M.-C."/>
            <person name="Bringel F."/>
            <person name="Lajus A."/>
            <person name="Zhou Y."/>
            <person name="Gourion B."/>
            <person name="Barbe V."/>
            <person name="Chang J."/>
            <person name="Cruveiller S."/>
            <person name="Dossat C."/>
            <person name="Gillett W."/>
            <person name="Gruffaz C."/>
            <person name="Haugen E."/>
            <person name="Hourcade E."/>
            <person name="Levy R."/>
            <person name="Mangenot S."/>
            <person name="Muller E."/>
            <person name="Nadalig T."/>
            <person name="Pagni M."/>
            <person name="Penny C."/>
            <person name="Peyraud R."/>
            <person name="Robinson D.G."/>
            <person name="Roche D."/>
            <person name="Rouy Z."/>
            <person name="Saenampechek C."/>
            <person name="Salvignol G."/>
            <person name="Vallenet D."/>
            <person name="Wu Z."/>
            <person name="Marx C.J."/>
            <person name="Vorholt J.A."/>
            <person name="Olson M.V."/>
            <person name="Kaul R."/>
            <person name="Weissenbach J."/>
            <person name="Medigue C."/>
            <person name="Lidstrom M.E."/>
        </authorList>
    </citation>
    <scope>NUCLEOTIDE SEQUENCE [LARGE SCALE GENOMIC DNA]</scope>
    <source>
        <strain evidence="2">ATCC 14718 / DSM 1338 / JCM 2805 / NCIMB 9133 / AM1</strain>
    </source>
</reference>
<dbReference type="HOGENOM" id="CLU_1249413_0_0_5"/>
<name>C5B6H4_METEA</name>
<accession>C5B6H4</accession>
<evidence type="ECO:0000313" key="1">
    <source>
        <dbReference type="EMBL" id="ACS44056.1"/>
    </source>
</evidence>
<dbReference type="AlphaFoldDB" id="C5B6H4"/>
<geneLocation type="plasmid" evidence="1 2">
    <name>megaplasmid</name>
</geneLocation>
<dbReference type="RefSeq" id="WP_003605543.1">
    <property type="nucleotide sequence ID" value="NC_012811.1"/>
</dbReference>
<dbReference type="EMBL" id="CP001511">
    <property type="protein sequence ID" value="ACS44056.1"/>
    <property type="molecule type" value="Genomic_DNA"/>
</dbReference>
<keyword evidence="1" id="KW-0614">Plasmid</keyword>
<sequence>MSDHHHDLSDATGPAWGARESGCLLKSFDATGRFLLVFEVAHGDGGAILAAEIGLRNAGDFDIVHDREGARLFAYPASGIEAFLKASPIRAVRLYGDDVAPAAAEALELFRGFRDTFPQVEAICERLGEIHRRALDRARRDLRSFAGDGELAPAEADLAERRLQDWADQIAPERLPPGLRGDHAVLTLSGKSIGDRAAALLRILESFEEAARPKERNGPRG</sequence>